<dbReference type="InterPro" id="IPR024282">
    <property type="entry name" value="DUF3376"/>
</dbReference>
<comment type="caution">
    <text evidence="2">Lacks conserved residue(s) required for the propagation of feature annotation.</text>
</comment>
<dbReference type="RefSeq" id="WP_345458925.1">
    <property type="nucleotide sequence ID" value="NZ_BAABKG010000003.1"/>
</dbReference>
<dbReference type="SUPFAM" id="SSF52151">
    <property type="entry name" value="FabD/lysophospholipase-like"/>
    <property type="match status" value="1"/>
</dbReference>
<keyword evidence="1 2" id="KW-0443">Lipid metabolism</keyword>
<evidence type="ECO:0000313" key="5">
    <source>
        <dbReference type="Proteomes" id="UP001500221"/>
    </source>
</evidence>
<dbReference type="Proteomes" id="UP001500221">
    <property type="component" value="Unassembled WGS sequence"/>
</dbReference>
<keyword evidence="5" id="KW-1185">Reference proteome</keyword>
<evidence type="ECO:0000259" key="3">
    <source>
        <dbReference type="PROSITE" id="PS51635"/>
    </source>
</evidence>
<evidence type="ECO:0000256" key="1">
    <source>
        <dbReference type="ARBA" id="ARBA00023098"/>
    </source>
</evidence>
<dbReference type="InterPro" id="IPR002641">
    <property type="entry name" value="PNPLA_dom"/>
</dbReference>
<protein>
    <recommendedName>
        <fullName evidence="3">PNPLA domain-containing protein</fullName>
    </recommendedName>
</protein>
<name>A0ABP9PP43_9ACTN</name>
<reference evidence="5" key="1">
    <citation type="journal article" date="2019" name="Int. J. Syst. Evol. Microbiol.">
        <title>The Global Catalogue of Microorganisms (GCM) 10K type strain sequencing project: providing services to taxonomists for standard genome sequencing and annotation.</title>
        <authorList>
            <consortium name="The Broad Institute Genomics Platform"/>
            <consortium name="The Broad Institute Genome Sequencing Center for Infectious Disease"/>
            <person name="Wu L."/>
            <person name="Ma J."/>
        </authorList>
    </citation>
    <scope>NUCLEOTIDE SEQUENCE [LARGE SCALE GENOMIC DNA]</scope>
    <source>
        <strain evidence="5">JCM 18459</strain>
    </source>
</reference>
<feature type="short sequence motif" description="GXSXG" evidence="2">
    <location>
        <begin position="74"/>
        <end position="78"/>
    </location>
</feature>
<dbReference type="PROSITE" id="PS51635">
    <property type="entry name" value="PNPLA"/>
    <property type="match status" value="1"/>
</dbReference>
<dbReference type="Gene3D" id="3.40.1090.10">
    <property type="entry name" value="Cytosolic phospholipase A2 catalytic domain"/>
    <property type="match status" value="1"/>
</dbReference>
<keyword evidence="2" id="KW-0442">Lipid degradation</keyword>
<keyword evidence="2" id="KW-0378">Hydrolase</keyword>
<comment type="caution">
    <text evidence="4">The sequence shown here is derived from an EMBL/GenBank/DDBJ whole genome shotgun (WGS) entry which is preliminary data.</text>
</comment>
<dbReference type="Pfam" id="PF01734">
    <property type="entry name" value="Patatin"/>
    <property type="match status" value="1"/>
</dbReference>
<feature type="domain" description="PNPLA" evidence="3">
    <location>
        <begin position="13"/>
        <end position="272"/>
    </location>
</feature>
<evidence type="ECO:0000256" key="2">
    <source>
        <dbReference type="PROSITE-ProRule" id="PRU01161"/>
    </source>
</evidence>
<sequence>MSDGSTTETRFALVLNGGVSLAVWMSGVVHELDRLRLASAGSPPRDAAEQAVHDAWRVVLEQTGRSVVVDAVAGTSAGGLNGTLLATALARGAALPHLEPVWGDLASLQRDALLRADPEGAPSVLDGDYFARSVAGVVDAIVPEPGVDPVECTLLVTATALRPAPRRYRLEGGLEAWAVDSRRVYRFQRRLDATGAVEADDFVAAAPGGEPDDVPPVVSQAARASAGFPVAFEPVWESAALRGRRRDRRDDDPPTWLIDGGVLDNAPFEPLLDELRDRSVAAPFERVVLYVTPSVAGAGAPWTSGMAPDAARVLGAVVGAVREPDQRDDLETLGESFARAAFTRAGAHHLLADLLSPTAAPLLTPAAARTAALAVFPAYRARRLEEAERWLLDLGRPPRLQPPPPLELGGRAWPVVPGAATLDPAAWHWGLPAAARVLRWWGRALVLASRATPRLTAAFATLDRAQRTVRTLRREEESRLRALLDGDATPAVRLAALVEVHAGLDAAATVAALLADVTDAVAAAWDGGLDGSTLAQLSLDLEVLACALSLDTGDRPGFRYRQVTPAAAPLLPVEATGYGDWPARKLYGERWNHFGAFASRTGREHDWLWGRLDGASALCEYLVGPGFAADPACQELARAIAAAEVTPAEGETVLAAVARGAETAYRTGPGDLLDALLGQDPDRPGDALDLLIDTVPEVLGTVAGAGPFLEWVLARDVDGDDVPPGAGIGDRLQLRLARLATAPVRFYLDRRVDALTDD</sequence>
<organism evidence="4 5">
    <name type="scientific">Nocardioides marinquilinus</name>
    <dbReference type="NCBI Taxonomy" id="1210400"/>
    <lineage>
        <taxon>Bacteria</taxon>
        <taxon>Bacillati</taxon>
        <taxon>Actinomycetota</taxon>
        <taxon>Actinomycetes</taxon>
        <taxon>Propionibacteriales</taxon>
        <taxon>Nocardioidaceae</taxon>
        <taxon>Nocardioides</taxon>
    </lineage>
</organism>
<dbReference type="Pfam" id="PF11856">
    <property type="entry name" value="DUF3376"/>
    <property type="match status" value="1"/>
</dbReference>
<dbReference type="EMBL" id="BAABKG010000003">
    <property type="protein sequence ID" value="GAA5149789.1"/>
    <property type="molecule type" value="Genomic_DNA"/>
</dbReference>
<evidence type="ECO:0000313" key="4">
    <source>
        <dbReference type="EMBL" id="GAA5149789.1"/>
    </source>
</evidence>
<accession>A0ABP9PP43</accession>
<feature type="active site" description="Proton acceptor" evidence="2">
    <location>
        <position position="259"/>
    </location>
</feature>
<gene>
    <name evidence="4" type="ORF">GCM10023340_25660</name>
</gene>
<dbReference type="InterPro" id="IPR016035">
    <property type="entry name" value="Acyl_Trfase/lysoPLipase"/>
</dbReference>
<feature type="active site" description="Nucleophile" evidence="2">
    <location>
        <position position="76"/>
    </location>
</feature>
<feature type="short sequence motif" description="DGA/G" evidence="2">
    <location>
        <begin position="259"/>
        <end position="261"/>
    </location>
</feature>
<proteinExistence type="predicted"/>